<dbReference type="NCBIfam" id="NF009466">
    <property type="entry name" value="PRK12826.1-2"/>
    <property type="match status" value="1"/>
</dbReference>
<evidence type="ECO:0000256" key="3">
    <source>
        <dbReference type="RuleBase" id="RU000363"/>
    </source>
</evidence>
<comment type="similarity">
    <text evidence="1 3">Belongs to the short-chain dehydrogenases/reductases (SDR) family.</text>
</comment>
<keyword evidence="2" id="KW-0560">Oxidoreductase</keyword>
<dbReference type="PANTHER" id="PTHR42760:SF133">
    <property type="entry name" value="3-OXOACYL-[ACYL-CARRIER-PROTEIN] REDUCTASE"/>
    <property type="match status" value="1"/>
</dbReference>
<accession>A0ABY1JCT5</accession>
<evidence type="ECO:0000313" key="5">
    <source>
        <dbReference type="Proteomes" id="UP000185093"/>
    </source>
</evidence>
<dbReference type="PRINTS" id="PR00080">
    <property type="entry name" value="SDRFAMILY"/>
</dbReference>
<dbReference type="RefSeq" id="WP_014806104.1">
    <property type="nucleotide sequence ID" value="NZ_FSQZ01000001.1"/>
</dbReference>
<dbReference type="PRINTS" id="PR00081">
    <property type="entry name" value="GDHRDH"/>
</dbReference>
<dbReference type="PROSITE" id="PS00061">
    <property type="entry name" value="ADH_SHORT"/>
    <property type="match status" value="1"/>
</dbReference>
<evidence type="ECO:0000256" key="2">
    <source>
        <dbReference type="ARBA" id="ARBA00023002"/>
    </source>
</evidence>
<comment type="caution">
    <text evidence="4">The sequence shown here is derived from an EMBL/GenBank/DDBJ whole genome shotgun (WGS) entry which is preliminary data.</text>
</comment>
<organism evidence="4 5">
    <name type="scientific">Acetomicrobium flavidum</name>
    <dbReference type="NCBI Taxonomy" id="49896"/>
    <lineage>
        <taxon>Bacteria</taxon>
        <taxon>Thermotogati</taxon>
        <taxon>Synergistota</taxon>
        <taxon>Synergistia</taxon>
        <taxon>Synergistales</taxon>
        <taxon>Acetomicrobiaceae</taxon>
        <taxon>Acetomicrobium</taxon>
    </lineage>
</organism>
<keyword evidence="5" id="KW-1185">Reference proteome</keyword>
<dbReference type="InterPro" id="IPR020904">
    <property type="entry name" value="Sc_DH/Rdtase_CS"/>
</dbReference>
<proteinExistence type="inferred from homology"/>
<dbReference type="PANTHER" id="PTHR42760">
    <property type="entry name" value="SHORT-CHAIN DEHYDROGENASES/REDUCTASES FAMILY MEMBER"/>
    <property type="match status" value="1"/>
</dbReference>
<dbReference type="SUPFAM" id="SSF51735">
    <property type="entry name" value="NAD(P)-binding Rossmann-fold domains"/>
    <property type="match status" value="1"/>
</dbReference>
<dbReference type="Pfam" id="PF00106">
    <property type="entry name" value="adh_short"/>
    <property type="match status" value="1"/>
</dbReference>
<dbReference type="Proteomes" id="UP000185093">
    <property type="component" value="Unassembled WGS sequence"/>
</dbReference>
<gene>
    <name evidence="4" type="ORF">SAMN05444368_0921</name>
</gene>
<protein>
    <submittedName>
        <fullName evidence="4">3-oxoacyl-[acyl-carrier protein] reductase</fullName>
    </submittedName>
</protein>
<dbReference type="EMBL" id="FSQZ01000001">
    <property type="protein sequence ID" value="SIN66487.1"/>
    <property type="molecule type" value="Genomic_DNA"/>
</dbReference>
<name>A0ABY1JCT5_9BACT</name>
<evidence type="ECO:0000313" key="4">
    <source>
        <dbReference type="EMBL" id="SIN66487.1"/>
    </source>
</evidence>
<dbReference type="Gene3D" id="3.40.50.720">
    <property type="entry name" value="NAD(P)-binding Rossmann-like Domain"/>
    <property type="match status" value="1"/>
</dbReference>
<reference evidence="4 5" key="1">
    <citation type="submission" date="2016-11" db="EMBL/GenBank/DDBJ databases">
        <authorList>
            <person name="Varghese N."/>
            <person name="Submissions S."/>
        </authorList>
    </citation>
    <scope>NUCLEOTIDE SEQUENCE [LARGE SCALE GENOMIC DNA]</scope>
    <source>
        <strain evidence="4 5">DSM 20664</strain>
    </source>
</reference>
<sequence length="244" mass="26191">MDILNKVALVTGGSGGIGRAICLELARHGANVVLTYNKNETKALNTVKEIEDLGKRAGCYKVNLADKVEISKAVQGIIDDFDIVDILVNNAGTIGENSTLLEIDEDEWDEVLTVNLKGAFLITQCVLPYMISNGGGKIVNISSVAGKDGGTMGVHYAASKAGLIGMTFHLARELMEHNIEVNAVAPGPVNTDLLSSEDKERLARLSPNGRLANPEEIAHAVRFLIENDYVNGEVLDINAGRYMD</sequence>
<dbReference type="InterPro" id="IPR036291">
    <property type="entry name" value="NAD(P)-bd_dom_sf"/>
</dbReference>
<evidence type="ECO:0000256" key="1">
    <source>
        <dbReference type="ARBA" id="ARBA00006484"/>
    </source>
</evidence>
<dbReference type="InterPro" id="IPR002347">
    <property type="entry name" value="SDR_fam"/>
</dbReference>